<dbReference type="AlphaFoldDB" id="A0A0A9D6C6"/>
<proteinExistence type="predicted"/>
<name>A0A0A9D6C6_ARUDO</name>
<sequence>MDGHPRSRHACQLSRSTETRNLKRKGNRCTNCIHKKMHRSAIQNVNRKLEETIKGLGTRTC</sequence>
<reference evidence="2" key="2">
    <citation type="journal article" date="2015" name="Data Brief">
        <title>Shoot transcriptome of the giant reed, Arundo donax.</title>
        <authorList>
            <person name="Barrero R.A."/>
            <person name="Guerrero F.D."/>
            <person name="Moolhuijzen P."/>
            <person name="Goolsby J.A."/>
            <person name="Tidwell J."/>
            <person name="Bellgard S.E."/>
            <person name="Bellgard M.I."/>
        </authorList>
    </citation>
    <scope>NUCLEOTIDE SEQUENCE</scope>
    <source>
        <tissue evidence="2">Shoot tissue taken approximately 20 cm above the soil surface</tissue>
    </source>
</reference>
<reference evidence="2" key="1">
    <citation type="submission" date="2014-09" db="EMBL/GenBank/DDBJ databases">
        <authorList>
            <person name="Magalhaes I.L.F."/>
            <person name="Oliveira U."/>
            <person name="Santos F.R."/>
            <person name="Vidigal T.H.D.A."/>
            <person name="Brescovit A.D."/>
            <person name="Santos A.J."/>
        </authorList>
    </citation>
    <scope>NUCLEOTIDE SEQUENCE</scope>
    <source>
        <tissue evidence="2">Shoot tissue taken approximately 20 cm above the soil surface</tissue>
    </source>
</reference>
<evidence type="ECO:0000256" key="1">
    <source>
        <dbReference type="SAM" id="MobiDB-lite"/>
    </source>
</evidence>
<feature type="region of interest" description="Disordered" evidence="1">
    <location>
        <begin position="1"/>
        <end position="24"/>
    </location>
</feature>
<evidence type="ECO:0000313" key="2">
    <source>
        <dbReference type="EMBL" id="JAD84104.1"/>
    </source>
</evidence>
<protein>
    <submittedName>
        <fullName evidence="2">Uncharacterized protein</fullName>
    </submittedName>
</protein>
<accession>A0A0A9D6C6</accession>
<dbReference type="EMBL" id="GBRH01213791">
    <property type="protein sequence ID" value="JAD84104.1"/>
    <property type="molecule type" value="Transcribed_RNA"/>
</dbReference>
<organism evidence="2">
    <name type="scientific">Arundo donax</name>
    <name type="common">Giant reed</name>
    <name type="synonym">Donax arundinaceus</name>
    <dbReference type="NCBI Taxonomy" id="35708"/>
    <lineage>
        <taxon>Eukaryota</taxon>
        <taxon>Viridiplantae</taxon>
        <taxon>Streptophyta</taxon>
        <taxon>Embryophyta</taxon>
        <taxon>Tracheophyta</taxon>
        <taxon>Spermatophyta</taxon>
        <taxon>Magnoliopsida</taxon>
        <taxon>Liliopsida</taxon>
        <taxon>Poales</taxon>
        <taxon>Poaceae</taxon>
        <taxon>PACMAD clade</taxon>
        <taxon>Arundinoideae</taxon>
        <taxon>Arundineae</taxon>
        <taxon>Arundo</taxon>
    </lineage>
</organism>